<dbReference type="InterPro" id="IPR019099">
    <property type="entry name" value="Uncharacterised_PGPGW_TM"/>
</dbReference>
<dbReference type="Pfam" id="PF09656">
    <property type="entry name" value="PGPGW"/>
    <property type="match status" value="1"/>
</dbReference>
<accession>A0A2A2WU10</accession>
<feature type="transmembrane region" description="Helical" evidence="2">
    <location>
        <begin position="12"/>
        <end position="30"/>
    </location>
</feature>
<keyword evidence="4" id="KW-1185">Reference proteome</keyword>
<feature type="transmembrane region" description="Helical" evidence="2">
    <location>
        <begin position="74"/>
        <end position="95"/>
    </location>
</feature>
<dbReference type="EMBL" id="NTGA01000004">
    <property type="protein sequence ID" value="PAY24671.1"/>
    <property type="molecule type" value="Genomic_DNA"/>
</dbReference>
<proteinExistence type="predicted"/>
<evidence type="ECO:0008006" key="5">
    <source>
        <dbReference type="Google" id="ProtNLM"/>
    </source>
</evidence>
<keyword evidence="2" id="KW-1133">Transmembrane helix</keyword>
<evidence type="ECO:0000313" key="3">
    <source>
        <dbReference type="EMBL" id="PAY24671.1"/>
    </source>
</evidence>
<dbReference type="AlphaFoldDB" id="A0A2A2WU10"/>
<organism evidence="3 4">
    <name type="scientific">Dietzia natronolimnaea</name>
    <dbReference type="NCBI Taxonomy" id="161920"/>
    <lineage>
        <taxon>Bacteria</taxon>
        <taxon>Bacillati</taxon>
        <taxon>Actinomycetota</taxon>
        <taxon>Actinomycetes</taxon>
        <taxon>Mycobacteriales</taxon>
        <taxon>Dietziaceae</taxon>
        <taxon>Dietzia</taxon>
    </lineage>
</organism>
<feature type="transmembrane region" description="Helical" evidence="2">
    <location>
        <begin position="110"/>
        <end position="136"/>
    </location>
</feature>
<protein>
    <recommendedName>
        <fullName evidence="5">TIGR02611 family protein</fullName>
    </recommendedName>
</protein>
<evidence type="ECO:0000256" key="1">
    <source>
        <dbReference type="SAM" id="MobiDB-lite"/>
    </source>
</evidence>
<dbReference type="RefSeq" id="WP_095717130.1">
    <property type="nucleotide sequence ID" value="NZ_NTGA01000004.1"/>
</dbReference>
<feature type="region of interest" description="Disordered" evidence="1">
    <location>
        <begin position="149"/>
        <end position="196"/>
    </location>
</feature>
<reference evidence="4" key="1">
    <citation type="submission" date="2017-09" db="EMBL/GenBank/DDBJ databases">
        <authorList>
            <person name="Zhang Y."/>
            <person name="Huang X."/>
            <person name="Liu J."/>
            <person name="Lu L."/>
            <person name="Peng K."/>
        </authorList>
    </citation>
    <scope>NUCLEOTIDE SEQUENCE [LARGE SCALE GENOMIC DNA]</scope>
    <source>
        <strain evidence="4">S-XJ-1</strain>
    </source>
</reference>
<name>A0A2A2WU10_9ACTN</name>
<comment type="caution">
    <text evidence="3">The sequence shown here is derived from an EMBL/GenBank/DDBJ whole genome shotgun (WGS) entry which is preliminary data.</text>
</comment>
<feature type="transmembrane region" description="Helical" evidence="2">
    <location>
        <begin position="36"/>
        <end position="53"/>
    </location>
</feature>
<keyword evidence="2" id="KW-0472">Membrane</keyword>
<sequence length="196" mass="22021">MRRLGYVAAKRLALETIGWTLVVLGIAALFLPGPGLLTLFAGMVVLSQQYEWFEKRVDPVKRMALEGASRGVQTWPRITASVLGVAWLVGLGIYWGEHPPAPRWWPFDPAWWFIGGWGTGGSLIASGLIGLVLIVYSIRRFRGNPYDHEVETERERERHAARHREREERRRARHDATSGRRPYPAASPTGPGVVSD</sequence>
<evidence type="ECO:0000313" key="4">
    <source>
        <dbReference type="Proteomes" id="UP000218810"/>
    </source>
</evidence>
<dbReference type="Proteomes" id="UP000218810">
    <property type="component" value="Unassembled WGS sequence"/>
</dbReference>
<dbReference type="OrthoDB" id="4774258at2"/>
<keyword evidence="2" id="KW-0812">Transmembrane</keyword>
<feature type="compositionally biased region" description="Basic and acidic residues" evidence="1">
    <location>
        <begin position="149"/>
        <end position="178"/>
    </location>
</feature>
<evidence type="ECO:0000256" key="2">
    <source>
        <dbReference type="SAM" id="Phobius"/>
    </source>
</evidence>
<gene>
    <name evidence="3" type="ORF">CEY15_02445</name>
</gene>